<feature type="chain" id="PRO_5043698838" description="Ricin B lectin domain-containing protein" evidence="1">
    <location>
        <begin position="18"/>
        <end position="173"/>
    </location>
</feature>
<reference evidence="2 3" key="1">
    <citation type="journal article" date="2024" name="J Genomics">
        <title>Draft genome sequencing and assembly of Favolaschia claudopus CIRM-BRFM 2984 isolated from oak limbs.</title>
        <authorList>
            <person name="Navarro D."/>
            <person name="Drula E."/>
            <person name="Chaduli D."/>
            <person name="Cazenave R."/>
            <person name="Ahrendt S."/>
            <person name="Wang J."/>
            <person name="Lipzen A."/>
            <person name="Daum C."/>
            <person name="Barry K."/>
            <person name="Grigoriev I.V."/>
            <person name="Favel A."/>
            <person name="Rosso M.N."/>
            <person name="Martin F."/>
        </authorList>
    </citation>
    <scope>NUCLEOTIDE SEQUENCE [LARGE SCALE GENOMIC DNA]</scope>
    <source>
        <strain evidence="2 3">CIRM-BRFM 2984</strain>
    </source>
</reference>
<proteinExistence type="predicted"/>
<dbReference type="Proteomes" id="UP001362999">
    <property type="component" value="Unassembled WGS sequence"/>
</dbReference>
<organism evidence="2 3">
    <name type="scientific">Favolaschia claudopus</name>
    <dbReference type="NCBI Taxonomy" id="2862362"/>
    <lineage>
        <taxon>Eukaryota</taxon>
        <taxon>Fungi</taxon>
        <taxon>Dikarya</taxon>
        <taxon>Basidiomycota</taxon>
        <taxon>Agaricomycotina</taxon>
        <taxon>Agaricomycetes</taxon>
        <taxon>Agaricomycetidae</taxon>
        <taxon>Agaricales</taxon>
        <taxon>Marasmiineae</taxon>
        <taxon>Mycenaceae</taxon>
        <taxon>Favolaschia</taxon>
    </lineage>
</organism>
<name>A0AAW0DM02_9AGAR</name>
<accession>A0AAW0DM02</accession>
<dbReference type="AlphaFoldDB" id="A0AAW0DM02"/>
<comment type="caution">
    <text evidence="2">The sequence shown here is derived from an EMBL/GenBank/DDBJ whole genome shotgun (WGS) entry which is preliminary data.</text>
</comment>
<feature type="signal peptide" evidence="1">
    <location>
        <begin position="1"/>
        <end position="17"/>
    </location>
</feature>
<protein>
    <recommendedName>
        <fullName evidence="4">Ricin B lectin domain-containing protein</fullName>
    </recommendedName>
</protein>
<keyword evidence="1" id="KW-0732">Signal</keyword>
<gene>
    <name evidence="2" type="ORF">R3P38DRAFT_1640289</name>
</gene>
<evidence type="ECO:0000256" key="1">
    <source>
        <dbReference type="SAM" id="SignalP"/>
    </source>
</evidence>
<dbReference type="EMBL" id="JAWWNJ010000007">
    <property type="protein sequence ID" value="KAK7052277.1"/>
    <property type="molecule type" value="Genomic_DNA"/>
</dbReference>
<keyword evidence="3" id="KW-1185">Reference proteome</keyword>
<evidence type="ECO:0000313" key="2">
    <source>
        <dbReference type="EMBL" id="KAK7052277.1"/>
    </source>
</evidence>
<sequence length="173" mass="19272">MYFNTVFLALFVSTALAGSTSRSQTVQPQELGRLAAESKGVSIVSFSSNQTIFTFAADGASTVEVLLPVQEGRKDQHYIWDRFKASSKSWAFQNRDTKQYLTINKNNDRLITSADEAGLFSVVPGADGGFFIEELTTDQVAQPIFHGAMTEFSEVVFSKITGSLEQRWFYRVE</sequence>
<evidence type="ECO:0000313" key="3">
    <source>
        <dbReference type="Proteomes" id="UP001362999"/>
    </source>
</evidence>
<evidence type="ECO:0008006" key="4">
    <source>
        <dbReference type="Google" id="ProtNLM"/>
    </source>
</evidence>